<dbReference type="Gene3D" id="2.120.10.30">
    <property type="entry name" value="TolB, C-terminal domain"/>
    <property type="match status" value="1"/>
</dbReference>
<gene>
    <name evidence="2" type="ORF">OP8BY_1922</name>
</gene>
<protein>
    <recommendedName>
        <fullName evidence="4">6-bladed beta-propeller</fullName>
    </recommendedName>
</protein>
<dbReference type="InterPro" id="IPR011042">
    <property type="entry name" value="6-blade_b-propeller_TolB-like"/>
</dbReference>
<name>A0A3E2BNM3_9BACT</name>
<accession>A0A3E2BNM3</accession>
<comment type="caution">
    <text evidence="2">The sequence shown here is derived from an EMBL/GenBank/DDBJ whole genome shotgun (WGS) entry which is preliminary data.</text>
</comment>
<evidence type="ECO:0000256" key="1">
    <source>
        <dbReference type="SAM" id="SignalP"/>
    </source>
</evidence>
<feature type="signal peptide" evidence="1">
    <location>
        <begin position="1"/>
        <end position="28"/>
    </location>
</feature>
<organism evidence="2 3">
    <name type="scientific">Candidatus Saccharicenans subterraneus</name>
    <dbReference type="NCBI Taxonomy" id="2508984"/>
    <lineage>
        <taxon>Bacteria</taxon>
        <taxon>Candidatus Aminicenantota</taxon>
        <taxon>Candidatus Aminicenantia</taxon>
        <taxon>Candidatus Aminicenantales</taxon>
        <taxon>Candidatus Saccharicenantaceae</taxon>
        <taxon>Candidatus Saccharicenans</taxon>
    </lineage>
</organism>
<sequence>MIKRRRPSFYIPYPFIMLFFCLSTSCHQENPVPGGRNLPEMVIAARIFLDLQTLGTDFEISRTFFQTKLFHMTEDLTAYLIDSNRHRILEIDREGRLRRVIGGIGQREIDLYYPVAVTANDKMLAVINNSGGEIKIFDRFAPKIRVISRKETYFLPSLIIGQENELIAPARKVTRSIAEMNEEPIFSIFDFNFNQIRTFGKAIKCSSHIAHLHFNLVELFADGQIIYGAYACLPILFAFDRHTGKELFKRDLRLSDIPEINRALEREREIMADTPEKQNKPNQIRLVRMNRGIGVYKGSIYYLGYEKFLLFGPQAEFLGTLKITLNDQDITSYIDCFVILPAGRMFGLATRPENRQPIIFEADL</sequence>
<dbReference type="AlphaFoldDB" id="A0A3E2BNM3"/>
<evidence type="ECO:0000313" key="3">
    <source>
        <dbReference type="Proteomes" id="UP000257323"/>
    </source>
</evidence>
<feature type="chain" id="PRO_5017582216" description="6-bladed beta-propeller" evidence="1">
    <location>
        <begin position="29"/>
        <end position="364"/>
    </location>
</feature>
<dbReference type="Proteomes" id="UP000257323">
    <property type="component" value="Unassembled WGS sequence"/>
</dbReference>
<evidence type="ECO:0000313" key="2">
    <source>
        <dbReference type="EMBL" id="RFT16318.1"/>
    </source>
</evidence>
<evidence type="ECO:0008006" key="4">
    <source>
        <dbReference type="Google" id="ProtNLM"/>
    </source>
</evidence>
<reference evidence="2 3" key="1">
    <citation type="submission" date="2018-08" db="EMBL/GenBank/DDBJ databases">
        <title>Genome analysis of the thermophilic bacterium of the candidate phylum Aminicenantes from deep subsurface aquifer revealed its physiology and ecological role.</title>
        <authorList>
            <person name="Kadnikov V.V."/>
            <person name="Mardanov A.V."/>
            <person name="Beletsky A.V."/>
            <person name="Karnachuk O.V."/>
            <person name="Ravin N.V."/>
        </authorList>
    </citation>
    <scope>NUCLEOTIDE SEQUENCE [LARGE SCALE GENOMIC DNA]</scope>
    <source>
        <strain evidence="2">BY38</strain>
    </source>
</reference>
<keyword evidence="1" id="KW-0732">Signal</keyword>
<dbReference type="PROSITE" id="PS51257">
    <property type="entry name" value="PROKAR_LIPOPROTEIN"/>
    <property type="match status" value="1"/>
</dbReference>
<dbReference type="EMBL" id="QUAH01000004">
    <property type="protein sequence ID" value="RFT16318.1"/>
    <property type="molecule type" value="Genomic_DNA"/>
</dbReference>
<proteinExistence type="predicted"/>